<proteinExistence type="predicted"/>
<dbReference type="InterPro" id="IPR050445">
    <property type="entry name" value="Bact_polysacc_biosynth/exp"/>
</dbReference>
<dbReference type="PANTHER" id="PTHR32309">
    <property type="entry name" value="TYROSINE-PROTEIN KINASE"/>
    <property type="match status" value="1"/>
</dbReference>
<dbReference type="EMBL" id="BAABHB010000006">
    <property type="protein sequence ID" value="GAA4409697.1"/>
    <property type="molecule type" value="Genomic_DNA"/>
</dbReference>
<dbReference type="RefSeq" id="WP_345268983.1">
    <property type="nucleotide sequence ID" value="NZ_BAABHB010000006.1"/>
</dbReference>
<organism evidence="3 4">
    <name type="scientific">Nibrella viscosa</name>
    <dbReference type="NCBI Taxonomy" id="1084524"/>
    <lineage>
        <taxon>Bacteria</taxon>
        <taxon>Pseudomonadati</taxon>
        <taxon>Bacteroidota</taxon>
        <taxon>Cytophagia</taxon>
        <taxon>Cytophagales</taxon>
        <taxon>Spirosomataceae</taxon>
        <taxon>Nibrella</taxon>
    </lineage>
</organism>
<evidence type="ECO:0000256" key="2">
    <source>
        <dbReference type="SAM" id="Phobius"/>
    </source>
</evidence>
<sequence>MTIQVFFRVLRQNLLWFILLPLLTAVTVFFLTSKETKKYTSQATVYTGIASGYNLKSDQTDGYMDYSSVVNAFDNLLTTLNARQTLHHVGISLLEQHLRLEQPDTLVLASPGFQRLQKAIPAPYRRNLTAGTDSASLHQKLDALSRSKGLNPVKSLVQQPTSYYSVAYISKNLRANRKNSSDMLDMAFESDDAAVAQQALSNAIRLLNQNYTSLRSAETSPVIQYYEEKAGQARQRLDQAEGRLRAFNVQNQIINFDEETKNMAFTRETFTNNYNEELMKNRAARASLDALNRRMGQRGNLLAINTEISNKQAELSAAETQLINAQANNQPRPVIDRLQARVTQVSEELRATARKYYAAGDSPESVPQEALLSEWLAKVIALEESTARLTVFRKRLDEYEARVAALSPLQSQLRQLTRELSVAEKEYFSLTENLNQARAHRQDIAIDRSLKVLDPPTYPFRPESSKRWVFVAVGLAIGLFLALLLTALRFWLDQRITTPEQAERITGRPVVALFPVVRKFSVDSKESRTALSMLEQLASAINIDIIRAIDKPHPPIITLFSVRTRQGKTWLAHGLARLYAETGQRVAYCYPRTSNADHKFEQDNVTFLPYTLRTDFMNMAGIDELLLPDFQFKPMQYDKIILELPALISSPIPLYLVNQSSVSTLVIDADSTWKRAEKLALAMYMKSASPAILTVLNRVSKDFIDAPSRADFNLRPGKPERLLELQGTRSPQHER</sequence>
<dbReference type="Proteomes" id="UP001500936">
    <property type="component" value="Unassembled WGS sequence"/>
</dbReference>
<feature type="coiled-coil region" evidence="1">
    <location>
        <begin position="223"/>
        <end position="250"/>
    </location>
</feature>
<keyword evidence="2" id="KW-0472">Membrane</keyword>
<feature type="transmembrane region" description="Helical" evidence="2">
    <location>
        <begin position="14"/>
        <end position="32"/>
    </location>
</feature>
<keyword evidence="1" id="KW-0175">Coiled coil</keyword>
<gene>
    <name evidence="3" type="ORF">GCM10023187_33350</name>
</gene>
<evidence type="ECO:0000313" key="4">
    <source>
        <dbReference type="Proteomes" id="UP001500936"/>
    </source>
</evidence>
<feature type="coiled-coil region" evidence="1">
    <location>
        <begin position="301"/>
        <end position="355"/>
    </location>
</feature>
<comment type="caution">
    <text evidence="3">The sequence shown here is derived from an EMBL/GenBank/DDBJ whole genome shotgun (WGS) entry which is preliminary data.</text>
</comment>
<keyword evidence="4" id="KW-1185">Reference proteome</keyword>
<evidence type="ECO:0000313" key="3">
    <source>
        <dbReference type="EMBL" id="GAA4409697.1"/>
    </source>
</evidence>
<dbReference type="SUPFAM" id="SSF52540">
    <property type="entry name" value="P-loop containing nucleoside triphosphate hydrolases"/>
    <property type="match status" value="1"/>
</dbReference>
<keyword evidence="2" id="KW-0812">Transmembrane</keyword>
<keyword evidence="2" id="KW-1133">Transmembrane helix</keyword>
<reference evidence="4" key="1">
    <citation type="journal article" date="2019" name="Int. J. Syst. Evol. Microbiol.">
        <title>The Global Catalogue of Microorganisms (GCM) 10K type strain sequencing project: providing services to taxonomists for standard genome sequencing and annotation.</title>
        <authorList>
            <consortium name="The Broad Institute Genomics Platform"/>
            <consortium name="The Broad Institute Genome Sequencing Center for Infectious Disease"/>
            <person name="Wu L."/>
            <person name="Ma J."/>
        </authorList>
    </citation>
    <scope>NUCLEOTIDE SEQUENCE [LARGE SCALE GENOMIC DNA]</scope>
    <source>
        <strain evidence="4">JCM 17925</strain>
    </source>
</reference>
<feature type="transmembrane region" description="Helical" evidence="2">
    <location>
        <begin position="468"/>
        <end position="492"/>
    </location>
</feature>
<protein>
    <recommendedName>
        <fullName evidence="5">Lipopolysaccharide biosynthesis protein</fullName>
    </recommendedName>
</protein>
<evidence type="ECO:0008006" key="5">
    <source>
        <dbReference type="Google" id="ProtNLM"/>
    </source>
</evidence>
<name>A0ABP8KKW8_9BACT</name>
<feature type="coiled-coil region" evidence="1">
    <location>
        <begin position="382"/>
        <end position="433"/>
    </location>
</feature>
<dbReference type="Gene3D" id="3.40.50.300">
    <property type="entry name" value="P-loop containing nucleotide triphosphate hydrolases"/>
    <property type="match status" value="1"/>
</dbReference>
<dbReference type="PANTHER" id="PTHR32309:SF13">
    <property type="entry name" value="FERRIC ENTEROBACTIN TRANSPORT PROTEIN FEPE"/>
    <property type="match status" value="1"/>
</dbReference>
<dbReference type="InterPro" id="IPR027417">
    <property type="entry name" value="P-loop_NTPase"/>
</dbReference>
<evidence type="ECO:0000256" key="1">
    <source>
        <dbReference type="SAM" id="Coils"/>
    </source>
</evidence>
<accession>A0ABP8KKW8</accession>